<dbReference type="SUPFAM" id="SSF55073">
    <property type="entry name" value="Nucleotide cyclase"/>
    <property type="match status" value="1"/>
</dbReference>
<dbReference type="GO" id="GO:0052621">
    <property type="term" value="F:diguanylate cyclase activity"/>
    <property type="evidence" value="ECO:0007669"/>
    <property type="project" value="UniProtKB-EC"/>
</dbReference>
<dbReference type="SUPFAM" id="SSF55785">
    <property type="entry name" value="PYP-like sensor domain (PAS domain)"/>
    <property type="match status" value="1"/>
</dbReference>
<dbReference type="Pfam" id="PF00990">
    <property type="entry name" value="GGDEF"/>
    <property type="match status" value="1"/>
</dbReference>
<dbReference type="SMART" id="SM00086">
    <property type="entry name" value="PAC"/>
    <property type="match status" value="1"/>
</dbReference>
<evidence type="ECO:0000259" key="4">
    <source>
        <dbReference type="PROSITE" id="PS50112"/>
    </source>
</evidence>
<dbReference type="Proteomes" id="UP000782610">
    <property type="component" value="Unassembled WGS sequence"/>
</dbReference>
<dbReference type="NCBIfam" id="TIGR00254">
    <property type="entry name" value="GGDEF"/>
    <property type="match status" value="1"/>
</dbReference>
<dbReference type="InterPro" id="IPR001610">
    <property type="entry name" value="PAC"/>
</dbReference>
<dbReference type="CDD" id="cd00130">
    <property type="entry name" value="PAS"/>
    <property type="match status" value="1"/>
</dbReference>
<dbReference type="InterPro" id="IPR000014">
    <property type="entry name" value="PAS"/>
</dbReference>
<accession>A0A933L1P4</accession>
<dbReference type="SMART" id="SM00267">
    <property type="entry name" value="GGDEF"/>
    <property type="match status" value="1"/>
</dbReference>
<comment type="catalytic activity">
    <reaction evidence="2">
        <text>2 GTP = 3',3'-c-di-GMP + 2 diphosphate</text>
        <dbReference type="Rhea" id="RHEA:24898"/>
        <dbReference type="ChEBI" id="CHEBI:33019"/>
        <dbReference type="ChEBI" id="CHEBI:37565"/>
        <dbReference type="ChEBI" id="CHEBI:58805"/>
        <dbReference type="EC" id="2.7.7.65"/>
    </reaction>
</comment>
<dbReference type="InterPro" id="IPR050469">
    <property type="entry name" value="Diguanylate_Cyclase"/>
</dbReference>
<dbReference type="Pfam" id="PF13426">
    <property type="entry name" value="PAS_9"/>
    <property type="match status" value="1"/>
</dbReference>
<evidence type="ECO:0000313" key="7">
    <source>
        <dbReference type="Proteomes" id="UP000782610"/>
    </source>
</evidence>
<protein>
    <recommendedName>
        <fullName evidence="1">diguanylate cyclase</fullName>
        <ecNumber evidence="1">2.7.7.65</ecNumber>
    </recommendedName>
</protein>
<feature type="domain" description="PAS" evidence="4">
    <location>
        <begin position="82"/>
        <end position="136"/>
    </location>
</feature>
<dbReference type="SMART" id="SM00091">
    <property type="entry name" value="PAS"/>
    <property type="match status" value="1"/>
</dbReference>
<evidence type="ECO:0000313" key="6">
    <source>
        <dbReference type="EMBL" id="MBI4922619.1"/>
    </source>
</evidence>
<evidence type="ECO:0000259" key="5">
    <source>
        <dbReference type="PROSITE" id="PS50887"/>
    </source>
</evidence>
<dbReference type="FunFam" id="3.30.70.270:FF:000001">
    <property type="entry name" value="Diguanylate cyclase domain protein"/>
    <property type="match status" value="1"/>
</dbReference>
<feature type="domain" description="GGDEF" evidence="5">
    <location>
        <begin position="229"/>
        <end position="362"/>
    </location>
</feature>
<dbReference type="PROSITE" id="PS50887">
    <property type="entry name" value="GGDEF"/>
    <property type="match status" value="1"/>
</dbReference>
<name>A0A933L1P4_9HYPH</name>
<dbReference type="GO" id="GO:0043709">
    <property type="term" value="P:cell adhesion involved in single-species biofilm formation"/>
    <property type="evidence" value="ECO:0007669"/>
    <property type="project" value="TreeGrafter"/>
</dbReference>
<dbReference type="NCBIfam" id="TIGR00229">
    <property type="entry name" value="sensory_box"/>
    <property type="match status" value="1"/>
</dbReference>
<feature type="compositionally biased region" description="Pro residues" evidence="3">
    <location>
        <begin position="368"/>
        <end position="377"/>
    </location>
</feature>
<dbReference type="GO" id="GO:1902201">
    <property type="term" value="P:negative regulation of bacterial-type flagellum-dependent cell motility"/>
    <property type="evidence" value="ECO:0007669"/>
    <property type="project" value="TreeGrafter"/>
</dbReference>
<gene>
    <name evidence="6" type="ORF">HY834_12805</name>
</gene>
<evidence type="ECO:0000256" key="2">
    <source>
        <dbReference type="ARBA" id="ARBA00034247"/>
    </source>
</evidence>
<sequence length="377" mass="41318">MQAEIARLNKTIQALMDRAERSASSQESDYSRFQVTVMLEDRIRTRTAELEAALAENEKINRALRESEAKFRGVVGQSLVGITITENGKFTYSNAKFDEIFGYTADEMRQLGPVDLAADEDRAMVEENVRRRVSGEIDQIDFGYRGLRKDGAVIDIEVHGSVMELGGKRALISMLLDVTERVRAARDLQALQDKLREQSIHDGLTGLYNRFYLDDFLSRELIAAKRADYPVSAIMADLDHFKAVNDHYGHLAGDEVLRVLGDLLKQHARGSDMCSRYGGEEFLLVLPGMSQDAAARRAEQLRSALAAVHIPFDGSNLEVTASFGVATFPVDGATADSLISAADGALYASKAAGRNRVSIAKRPQGTGVPPPRVPAAA</sequence>
<dbReference type="EMBL" id="JACRAF010000035">
    <property type="protein sequence ID" value="MBI4922619.1"/>
    <property type="molecule type" value="Genomic_DNA"/>
</dbReference>
<dbReference type="AlphaFoldDB" id="A0A933L1P4"/>
<dbReference type="PANTHER" id="PTHR45138">
    <property type="entry name" value="REGULATORY COMPONENTS OF SENSORY TRANSDUCTION SYSTEM"/>
    <property type="match status" value="1"/>
</dbReference>
<dbReference type="PANTHER" id="PTHR45138:SF9">
    <property type="entry name" value="DIGUANYLATE CYCLASE DGCM-RELATED"/>
    <property type="match status" value="1"/>
</dbReference>
<proteinExistence type="predicted"/>
<dbReference type="EC" id="2.7.7.65" evidence="1"/>
<dbReference type="InterPro" id="IPR043128">
    <property type="entry name" value="Rev_trsase/Diguanyl_cyclase"/>
</dbReference>
<dbReference type="InterPro" id="IPR035965">
    <property type="entry name" value="PAS-like_dom_sf"/>
</dbReference>
<dbReference type="Gene3D" id="3.30.450.20">
    <property type="entry name" value="PAS domain"/>
    <property type="match status" value="1"/>
</dbReference>
<dbReference type="PROSITE" id="PS50112">
    <property type="entry name" value="PAS"/>
    <property type="match status" value="1"/>
</dbReference>
<evidence type="ECO:0000256" key="3">
    <source>
        <dbReference type="SAM" id="MobiDB-lite"/>
    </source>
</evidence>
<organism evidence="6 7">
    <name type="scientific">Devosia nanyangense</name>
    <dbReference type="NCBI Taxonomy" id="1228055"/>
    <lineage>
        <taxon>Bacteria</taxon>
        <taxon>Pseudomonadati</taxon>
        <taxon>Pseudomonadota</taxon>
        <taxon>Alphaproteobacteria</taxon>
        <taxon>Hyphomicrobiales</taxon>
        <taxon>Devosiaceae</taxon>
        <taxon>Devosia</taxon>
    </lineage>
</organism>
<dbReference type="InterPro" id="IPR029787">
    <property type="entry name" value="Nucleotide_cyclase"/>
</dbReference>
<reference evidence="6" key="1">
    <citation type="submission" date="2020-07" db="EMBL/GenBank/DDBJ databases">
        <title>Huge and variable diversity of episymbiotic CPR bacteria and DPANN archaea in groundwater ecosystems.</title>
        <authorList>
            <person name="He C.Y."/>
            <person name="Keren R."/>
            <person name="Whittaker M."/>
            <person name="Farag I.F."/>
            <person name="Doudna J."/>
            <person name="Cate J.H.D."/>
            <person name="Banfield J.F."/>
        </authorList>
    </citation>
    <scope>NUCLEOTIDE SEQUENCE</scope>
    <source>
        <strain evidence="6">NC_groundwater_1586_Pr3_B-0.1um_66_15</strain>
    </source>
</reference>
<dbReference type="GO" id="GO:0005886">
    <property type="term" value="C:plasma membrane"/>
    <property type="evidence" value="ECO:0007669"/>
    <property type="project" value="TreeGrafter"/>
</dbReference>
<feature type="region of interest" description="Disordered" evidence="3">
    <location>
        <begin position="358"/>
        <end position="377"/>
    </location>
</feature>
<evidence type="ECO:0000256" key="1">
    <source>
        <dbReference type="ARBA" id="ARBA00012528"/>
    </source>
</evidence>
<dbReference type="Gene3D" id="3.30.70.270">
    <property type="match status" value="1"/>
</dbReference>
<comment type="caution">
    <text evidence="6">The sequence shown here is derived from an EMBL/GenBank/DDBJ whole genome shotgun (WGS) entry which is preliminary data.</text>
</comment>
<dbReference type="CDD" id="cd01949">
    <property type="entry name" value="GGDEF"/>
    <property type="match status" value="1"/>
</dbReference>
<dbReference type="InterPro" id="IPR000160">
    <property type="entry name" value="GGDEF_dom"/>
</dbReference>